<evidence type="ECO:0000313" key="2">
    <source>
        <dbReference type="Proteomes" id="UP000599179"/>
    </source>
</evidence>
<evidence type="ECO:0000313" key="1">
    <source>
        <dbReference type="EMBL" id="GGE38250.1"/>
    </source>
</evidence>
<keyword evidence="2" id="KW-1185">Reference proteome</keyword>
<protein>
    <recommendedName>
        <fullName evidence="3">GLPGLI family protein</fullName>
    </recommendedName>
</protein>
<dbReference type="RefSeq" id="WP_188458790.1">
    <property type="nucleotide sequence ID" value="NZ_BMGM01000007.1"/>
</dbReference>
<organism evidence="1 2">
    <name type="scientific">Psychroflexus planctonicus</name>
    <dbReference type="NCBI Taxonomy" id="1526575"/>
    <lineage>
        <taxon>Bacteria</taxon>
        <taxon>Pseudomonadati</taxon>
        <taxon>Bacteroidota</taxon>
        <taxon>Flavobacteriia</taxon>
        <taxon>Flavobacteriales</taxon>
        <taxon>Flavobacteriaceae</taxon>
        <taxon>Psychroflexus</taxon>
    </lineage>
</organism>
<evidence type="ECO:0008006" key="3">
    <source>
        <dbReference type="Google" id="ProtNLM"/>
    </source>
</evidence>
<dbReference type="EMBL" id="BMGM01000007">
    <property type="protein sequence ID" value="GGE38250.1"/>
    <property type="molecule type" value="Genomic_DNA"/>
</dbReference>
<accession>A0ABQ1SG21</accession>
<sequence>MKQSYFILICSVLFYLPTNAQFWFYVNDTLEVPITKETKPEDVKVFLKEYKATDIEFNPNAESDFQFRLKNKKGNWMLFDAMNEAIFMEKQTKNFSFQFPSAYQEKMYFTWAKRKNKWYWVNTYKQEIEEKLAFDEVQKIPAQSQEHQDYSKVKIKVKNQNKWGLIEAYDEYYTFYVSRNFLYNTPEEVPKATGFEIYQLQMMEQIREDYKVDLLEALDNYGYYFKGRNKKSKLWGMFVGEGQVFGEIPMQFDDIVRHRNPETYEVWKNGKVGYYNSAFELLKEPIFDELQILQHNYEKACALKKDGIWQLFDPFDGSLVVEAKAKTIEELQALWSKP</sequence>
<proteinExistence type="predicted"/>
<reference evidence="2" key="1">
    <citation type="journal article" date="2019" name="Int. J. Syst. Evol. Microbiol.">
        <title>The Global Catalogue of Microorganisms (GCM) 10K type strain sequencing project: providing services to taxonomists for standard genome sequencing and annotation.</title>
        <authorList>
            <consortium name="The Broad Institute Genomics Platform"/>
            <consortium name="The Broad Institute Genome Sequencing Center for Infectious Disease"/>
            <person name="Wu L."/>
            <person name="Ma J."/>
        </authorList>
    </citation>
    <scope>NUCLEOTIDE SEQUENCE [LARGE SCALE GENOMIC DNA]</scope>
    <source>
        <strain evidence="2">CGMCC 1.12931</strain>
    </source>
</reference>
<dbReference type="Proteomes" id="UP000599179">
    <property type="component" value="Unassembled WGS sequence"/>
</dbReference>
<name>A0ABQ1SG21_9FLAO</name>
<gene>
    <name evidence="1" type="ORF">GCM10010832_18140</name>
</gene>
<comment type="caution">
    <text evidence="1">The sequence shown here is derived from an EMBL/GenBank/DDBJ whole genome shotgun (WGS) entry which is preliminary data.</text>
</comment>